<dbReference type="OrthoDB" id="205198at2759"/>
<protein>
    <recommendedName>
        <fullName evidence="1">MAGE domain-containing protein</fullName>
    </recommendedName>
</protein>
<dbReference type="InterPro" id="IPR037445">
    <property type="entry name" value="MAGE"/>
</dbReference>
<dbReference type="PANTHER" id="PTHR11736">
    <property type="entry name" value="MELANOMA-ASSOCIATED ANTIGEN MAGE ANTIGEN"/>
    <property type="match status" value="1"/>
</dbReference>
<dbReference type="InterPro" id="IPR041898">
    <property type="entry name" value="MAGE_WH1"/>
</dbReference>
<dbReference type="SMART" id="SM01373">
    <property type="entry name" value="MAGE"/>
    <property type="match status" value="1"/>
</dbReference>
<organism evidence="2 3">
    <name type="scientific">Arctia plantaginis</name>
    <name type="common">Wood tiger moth</name>
    <name type="synonym">Phalaena plantaginis</name>
    <dbReference type="NCBI Taxonomy" id="874455"/>
    <lineage>
        <taxon>Eukaryota</taxon>
        <taxon>Metazoa</taxon>
        <taxon>Ecdysozoa</taxon>
        <taxon>Arthropoda</taxon>
        <taxon>Hexapoda</taxon>
        <taxon>Insecta</taxon>
        <taxon>Pterygota</taxon>
        <taxon>Neoptera</taxon>
        <taxon>Endopterygota</taxon>
        <taxon>Lepidoptera</taxon>
        <taxon>Glossata</taxon>
        <taxon>Ditrysia</taxon>
        <taxon>Noctuoidea</taxon>
        <taxon>Erebidae</taxon>
        <taxon>Arctiinae</taxon>
        <taxon>Arctia</taxon>
    </lineage>
</organism>
<keyword evidence="3" id="KW-1185">Reference proteome</keyword>
<dbReference type="Pfam" id="PF01454">
    <property type="entry name" value="MAGE"/>
    <property type="match status" value="2"/>
</dbReference>
<dbReference type="GO" id="GO:0005634">
    <property type="term" value="C:nucleus"/>
    <property type="evidence" value="ECO:0007669"/>
    <property type="project" value="TreeGrafter"/>
</dbReference>
<dbReference type="FunFam" id="1.10.10.1210:FF:000001">
    <property type="entry name" value="melanoma-associated antigen D1"/>
    <property type="match status" value="1"/>
</dbReference>
<proteinExistence type="predicted"/>
<evidence type="ECO:0000313" key="2">
    <source>
        <dbReference type="EMBL" id="CAB3230540.1"/>
    </source>
</evidence>
<dbReference type="Proteomes" id="UP000494106">
    <property type="component" value="Unassembled WGS sequence"/>
</dbReference>
<reference evidence="2 3" key="1">
    <citation type="submission" date="2020-04" db="EMBL/GenBank/DDBJ databases">
        <authorList>
            <person name="Wallbank WR R."/>
            <person name="Pardo Diaz C."/>
            <person name="Kozak K."/>
            <person name="Martin S."/>
            <person name="Jiggins C."/>
            <person name="Moest M."/>
            <person name="Warren A I."/>
            <person name="Byers J.R.P. K."/>
            <person name="Montejo-Kovacevich G."/>
            <person name="Yen C E."/>
        </authorList>
    </citation>
    <scope>NUCLEOTIDE SEQUENCE [LARGE SCALE GENOMIC DNA]</scope>
</reference>
<sequence length="222" mass="25507">MSQRKVNKSRDTRPDVSELEPAIKECVRYILCREGGKIPIKRGDINKHLNTVCQTPQNQVSAIIVEANKVLKKVYGYELLEVAANAGKQYIVILSQECKSILPPIIDEHQRKLLIAALMHIFMSGAPVKEEDMYKFLTDAGLLEENDHASRKLLTTTFTRQMYLEYSKVKVTESNVTRCEFTWGQRAEHEVSKLFLLNKMAEAFGKTPDHWCEQYKEATRET</sequence>
<dbReference type="PANTHER" id="PTHR11736:SF14">
    <property type="entry name" value="NSE3 HOMOLOG, SMC5-SMC6 COMPLEX COMPONENT"/>
    <property type="match status" value="1"/>
</dbReference>
<dbReference type="Gene3D" id="1.10.10.1210">
    <property type="entry name" value="MAGE homology domain, winged helix WH2 motif"/>
    <property type="match status" value="1"/>
</dbReference>
<dbReference type="Gene3D" id="1.10.10.1200">
    <property type="entry name" value="MAGE homology domain, winged helix WH1 motif"/>
    <property type="match status" value="1"/>
</dbReference>
<dbReference type="AlphaFoldDB" id="A0A8S0ZGY6"/>
<dbReference type="PROSITE" id="PS50838">
    <property type="entry name" value="MAGE"/>
    <property type="match status" value="1"/>
</dbReference>
<evidence type="ECO:0000259" key="1">
    <source>
        <dbReference type="PROSITE" id="PS50838"/>
    </source>
</evidence>
<dbReference type="EMBL" id="CADEBC010000428">
    <property type="protein sequence ID" value="CAB3230540.1"/>
    <property type="molecule type" value="Genomic_DNA"/>
</dbReference>
<dbReference type="InterPro" id="IPR041899">
    <property type="entry name" value="MAGE_WH2"/>
</dbReference>
<accession>A0A8S0ZGY6</accession>
<evidence type="ECO:0000313" key="3">
    <source>
        <dbReference type="Proteomes" id="UP000494106"/>
    </source>
</evidence>
<feature type="domain" description="MAGE" evidence="1">
    <location>
        <begin position="19"/>
        <end position="218"/>
    </location>
</feature>
<gene>
    <name evidence="2" type="ORF">APLA_LOCUS4247</name>
</gene>
<dbReference type="InterPro" id="IPR002190">
    <property type="entry name" value="MHD_dom"/>
</dbReference>
<name>A0A8S0ZGY6_ARCPL</name>
<comment type="caution">
    <text evidence="2">The sequence shown here is derived from an EMBL/GenBank/DDBJ whole genome shotgun (WGS) entry which is preliminary data.</text>
</comment>